<reference evidence="3" key="1">
    <citation type="submission" date="2016-11" db="UniProtKB">
        <authorList>
            <consortium name="WormBaseParasite"/>
        </authorList>
    </citation>
    <scope>IDENTIFICATION</scope>
</reference>
<name>A0A1I8AQ01_9BILA</name>
<organism evidence="2 3">
    <name type="scientific">Steinernema glaseri</name>
    <dbReference type="NCBI Taxonomy" id="37863"/>
    <lineage>
        <taxon>Eukaryota</taxon>
        <taxon>Metazoa</taxon>
        <taxon>Ecdysozoa</taxon>
        <taxon>Nematoda</taxon>
        <taxon>Chromadorea</taxon>
        <taxon>Rhabditida</taxon>
        <taxon>Tylenchina</taxon>
        <taxon>Panagrolaimomorpha</taxon>
        <taxon>Strongyloidoidea</taxon>
        <taxon>Steinernematidae</taxon>
        <taxon>Steinernema</taxon>
    </lineage>
</organism>
<feature type="region of interest" description="Disordered" evidence="1">
    <location>
        <begin position="23"/>
        <end position="63"/>
    </location>
</feature>
<protein>
    <submittedName>
        <fullName evidence="3">Fuz_longin_2 domain-containing protein</fullName>
    </submittedName>
</protein>
<sequence>MPDFSLLPDLLVFFRIRIEGEDSDGDSGGRLSSAEVREKGSTTLKQGARKKIPEKAAKQQRNGVEMTSKVKYTGLPSKKHLHHDLQDYRTKTNRLKMNMSNPYLCRKIVLCSNLFLSYTTVFWRSNTVYLYATGEDQLLSVSNFCLRLAVKKNTPLFKFDRHTENVAHNVDINNYTYLSTLINIIRSTPSDKGPTARVVTSEHNSGLFYCTDGVITILALATTAKNVCMLVKRLVSLLRYALISGRGGDIIASSKDILSVTFAILCLSRDEHINGHSLNHVL</sequence>
<evidence type="ECO:0000313" key="2">
    <source>
        <dbReference type="Proteomes" id="UP000095287"/>
    </source>
</evidence>
<evidence type="ECO:0000313" key="3">
    <source>
        <dbReference type="WBParaSite" id="L893_g7692.t1"/>
    </source>
</evidence>
<dbReference type="AlphaFoldDB" id="A0A1I8AQ01"/>
<proteinExistence type="predicted"/>
<evidence type="ECO:0000256" key="1">
    <source>
        <dbReference type="SAM" id="MobiDB-lite"/>
    </source>
</evidence>
<dbReference type="Proteomes" id="UP000095287">
    <property type="component" value="Unplaced"/>
</dbReference>
<dbReference type="WBParaSite" id="L893_g7692.t1">
    <property type="protein sequence ID" value="L893_g7692.t1"/>
    <property type="gene ID" value="L893_g7692"/>
</dbReference>
<accession>A0A1I8AQ01</accession>
<keyword evidence="2" id="KW-1185">Reference proteome</keyword>